<feature type="region of interest" description="Disordered" evidence="1">
    <location>
        <begin position="50"/>
        <end position="103"/>
    </location>
</feature>
<evidence type="ECO:0000313" key="2">
    <source>
        <dbReference type="EMBL" id="KAL0394782.1"/>
    </source>
</evidence>
<dbReference type="EMBL" id="JACGWN010000016">
    <property type="protein sequence ID" value="KAL0394782.1"/>
    <property type="molecule type" value="Genomic_DNA"/>
</dbReference>
<sequence length="103" mass="11114">MKGALPPRDKRLMSSLSSKELDHMLTLVLAKPGCFSEKDLDRLLGEAEAEVRGASGQVESGVIEEKIPEEELPQPMDDAAGPPKESQAQKKDAEVEEKTPSVG</sequence>
<evidence type="ECO:0000256" key="1">
    <source>
        <dbReference type="SAM" id="MobiDB-lite"/>
    </source>
</evidence>
<reference evidence="2" key="2">
    <citation type="journal article" date="2024" name="Plant">
        <title>Genomic evolution and insights into agronomic trait innovations of Sesamum species.</title>
        <authorList>
            <person name="Miao H."/>
            <person name="Wang L."/>
            <person name="Qu L."/>
            <person name="Liu H."/>
            <person name="Sun Y."/>
            <person name="Le M."/>
            <person name="Wang Q."/>
            <person name="Wei S."/>
            <person name="Zheng Y."/>
            <person name="Lin W."/>
            <person name="Duan Y."/>
            <person name="Cao H."/>
            <person name="Xiong S."/>
            <person name="Wang X."/>
            <person name="Wei L."/>
            <person name="Li C."/>
            <person name="Ma Q."/>
            <person name="Ju M."/>
            <person name="Zhao R."/>
            <person name="Li G."/>
            <person name="Mu C."/>
            <person name="Tian Q."/>
            <person name="Mei H."/>
            <person name="Zhang T."/>
            <person name="Gao T."/>
            <person name="Zhang H."/>
        </authorList>
    </citation>
    <scope>NUCLEOTIDE SEQUENCE</scope>
    <source>
        <strain evidence="2">KEN1</strain>
    </source>
</reference>
<gene>
    <name evidence="2" type="ORF">Slati_4444400</name>
</gene>
<accession>A0AAW2SRA7</accession>
<reference evidence="2" key="1">
    <citation type="submission" date="2020-06" db="EMBL/GenBank/DDBJ databases">
        <authorList>
            <person name="Li T."/>
            <person name="Hu X."/>
            <person name="Zhang T."/>
            <person name="Song X."/>
            <person name="Zhang H."/>
            <person name="Dai N."/>
            <person name="Sheng W."/>
            <person name="Hou X."/>
            <person name="Wei L."/>
        </authorList>
    </citation>
    <scope>NUCLEOTIDE SEQUENCE</scope>
    <source>
        <strain evidence="2">KEN1</strain>
        <tissue evidence="2">Leaf</tissue>
    </source>
</reference>
<dbReference type="AlphaFoldDB" id="A0AAW2SRA7"/>
<organism evidence="2">
    <name type="scientific">Sesamum latifolium</name>
    <dbReference type="NCBI Taxonomy" id="2727402"/>
    <lineage>
        <taxon>Eukaryota</taxon>
        <taxon>Viridiplantae</taxon>
        <taxon>Streptophyta</taxon>
        <taxon>Embryophyta</taxon>
        <taxon>Tracheophyta</taxon>
        <taxon>Spermatophyta</taxon>
        <taxon>Magnoliopsida</taxon>
        <taxon>eudicotyledons</taxon>
        <taxon>Gunneridae</taxon>
        <taxon>Pentapetalae</taxon>
        <taxon>asterids</taxon>
        <taxon>lamiids</taxon>
        <taxon>Lamiales</taxon>
        <taxon>Pedaliaceae</taxon>
        <taxon>Sesamum</taxon>
    </lineage>
</organism>
<name>A0AAW2SRA7_9LAMI</name>
<proteinExistence type="predicted"/>
<feature type="compositionally biased region" description="Basic and acidic residues" evidence="1">
    <location>
        <begin position="87"/>
        <end position="103"/>
    </location>
</feature>
<protein>
    <submittedName>
        <fullName evidence="2">Uncharacterized protein</fullName>
    </submittedName>
</protein>
<comment type="caution">
    <text evidence="2">The sequence shown here is derived from an EMBL/GenBank/DDBJ whole genome shotgun (WGS) entry which is preliminary data.</text>
</comment>